<gene>
    <name evidence="5" type="primary">msrP</name>
    <name evidence="7" type="ORF">CMN54_01725</name>
</gene>
<dbReference type="EC" id="1.8.5.-" evidence="5"/>
<comment type="catalytic activity">
    <reaction evidence="5">
        <text>L-methionyl-[protein] + a quinone + H2O = L-methionyl-(S)-S-oxide-[protein] + a quinol</text>
        <dbReference type="Rhea" id="RHEA:51292"/>
        <dbReference type="Rhea" id="RHEA-COMP:12313"/>
        <dbReference type="Rhea" id="RHEA-COMP:12315"/>
        <dbReference type="ChEBI" id="CHEBI:15377"/>
        <dbReference type="ChEBI" id="CHEBI:16044"/>
        <dbReference type="ChEBI" id="CHEBI:24646"/>
        <dbReference type="ChEBI" id="CHEBI:44120"/>
        <dbReference type="ChEBI" id="CHEBI:132124"/>
    </reaction>
</comment>
<dbReference type="GO" id="GO:0030091">
    <property type="term" value="P:protein repair"/>
    <property type="evidence" value="ECO:0007669"/>
    <property type="project" value="UniProtKB-UniRule"/>
</dbReference>
<evidence type="ECO:0000259" key="6">
    <source>
        <dbReference type="Pfam" id="PF00174"/>
    </source>
</evidence>
<feature type="binding site" evidence="5">
    <location>
        <position position="80"/>
    </location>
    <ligand>
        <name>Mo-molybdopterin</name>
        <dbReference type="ChEBI" id="CHEBI:71302"/>
    </ligand>
</feature>
<evidence type="ECO:0000313" key="7">
    <source>
        <dbReference type="EMBL" id="MAH62171.1"/>
    </source>
</evidence>
<dbReference type="Pfam" id="PF00174">
    <property type="entry name" value="Oxidored_molyb"/>
    <property type="match status" value="1"/>
</dbReference>
<comment type="subunit">
    <text evidence="5">Heterodimer of a catalytic subunit (MsrP) and a heme-binding subunit (MsrQ).</text>
</comment>
<comment type="PTM">
    <text evidence="5">Predicted to be exported by the Tat system. The position of the signal peptide cleavage has not been experimentally proven.</text>
</comment>
<comment type="similarity">
    <text evidence="5">Belongs to the MsrP family.</text>
</comment>
<evidence type="ECO:0000256" key="4">
    <source>
        <dbReference type="ARBA" id="ARBA00023002"/>
    </source>
</evidence>
<comment type="catalytic activity">
    <reaction evidence="5">
        <text>L-methionyl-[protein] + a quinone + H2O = L-methionyl-(R)-S-oxide-[protein] + a quinol</text>
        <dbReference type="Rhea" id="RHEA:51296"/>
        <dbReference type="Rhea" id="RHEA-COMP:12313"/>
        <dbReference type="Rhea" id="RHEA-COMP:12314"/>
        <dbReference type="ChEBI" id="CHEBI:15377"/>
        <dbReference type="ChEBI" id="CHEBI:16044"/>
        <dbReference type="ChEBI" id="CHEBI:24646"/>
        <dbReference type="ChEBI" id="CHEBI:45764"/>
        <dbReference type="ChEBI" id="CHEBI:132124"/>
    </reaction>
</comment>
<organism evidence="7 8">
    <name type="scientific">SAR324 cluster bacterium</name>
    <dbReference type="NCBI Taxonomy" id="2024889"/>
    <lineage>
        <taxon>Bacteria</taxon>
        <taxon>Deltaproteobacteria</taxon>
        <taxon>SAR324 cluster</taxon>
    </lineage>
</organism>
<feature type="binding site" evidence="5">
    <location>
        <position position="226"/>
    </location>
    <ligand>
        <name>Mo-molybdopterin</name>
        <dbReference type="ChEBI" id="CHEBI:71302"/>
    </ligand>
</feature>
<comment type="caution">
    <text evidence="7">The sequence shown here is derived from an EMBL/GenBank/DDBJ whole genome shotgun (WGS) entry which is preliminary data.</text>
</comment>
<dbReference type="SUPFAM" id="SSF56524">
    <property type="entry name" value="Oxidoreductase molybdopterin-binding domain"/>
    <property type="match status" value="1"/>
</dbReference>
<dbReference type="PROSITE" id="PS51318">
    <property type="entry name" value="TAT"/>
    <property type="match status" value="1"/>
</dbReference>
<feature type="binding site" evidence="5">
    <location>
        <position position="173"/>
    </location>
    <ligand>
        <name>Mo-molybdopterin</name>
        <dbReference type="ChEBI" id="CHEBI:71302"/>
    </ligand>
</feature>
<dbReference type="GO" id="GO:0046872">
    <property type="term" value="F:metal ion binding"/>
    <property type="evidence" value="ECO:0007669"/>
    <property type="project" value="UniProtKB-KW"/>
</dbReference>
<evidence type="ECO:0000313" key="8">
    <source>
        <dbReference type="Proteomes" id="UP000226525"/>
    </source>
</evidence>
<dbReference type="InterPro" id="IPR022867">
    <property type="entry name" value="MsrP"/>
</dbReference>
<reference evidence="8" key="1">
    <citation type="submission" date="2017-09" db="EMBL/GenBank/DDBJ databases">
        <title>The Reconstruction of 2,631 Draft Metagenome-Assembled Genomes from the Global Oceans.</title>
        <authorList>
            <person name="Tully B.J."/>
            <person name="Graham E.D."/>
            <person name="Heidelberg J.F."/>
        </authorList>
    </citation>
    <scope>NUCLEOTIDE SEQUENCE [LARGE SCALE GENOMIC DNA]</scope>
</reference>
<dbReference type="InterPro" id="IPR006311">
    <property type="entry name" value="TAT_signal"/>
</dbReference>
<protein>
    <recommendedName>
        <fullName evidence="5">Protein-methionine-sulfoxide reductase catalytic subunit MsrP</fullName>
        <ecNumber evidence="5">1.8.5.-</ecNumber>
    </recommendedName>
</protein>
<dbReference type="PANTHER" id="PTHR43032:SF3">
    <property type="entry name" value="PROTEIN-METHIONINE-SULFOXIDE REDUCTASE CATALYTIC SUBUNIT MSRP"/>
    <property type="match status" value="1"/>
</dbReference>
<proteinExistence type="inferred from homology"/>
<evidence type="ECO:0000256" key="3">
    <source>
        <dbReference type="ARBA" id="ARBA00022729"/>
    </source>
</evidence>
<dbReference type="InterPro" id="IPR036374">
    <property type="entry name" value="OxRdtase_Mopterin-bd_sf"/>
</dbReference>
<accession>A0A2D6YG64</accession>
<keyword evidence="4 5" id="KW-0560">Oxidoreductase</keyword>
<evidence type="ECO:0000256" key="5">
    <source>
        <dbReference type="HAMAP-Rule" id="MF_01206"/>
    </source>
</evidence>
<dbReference type="HAMAP" id="MF_01206">
    <property type="entry name" value="MsrP"/>
    <property type="match status" value="1"/>
</dbReference>
<dbReference type="GO" id="GO:0016672">
    <property type="term" value="F:oxidoreductase activity, acting on a sulfur group of donors, quinone or similar compound as acceptor"/>
    <property type="evidence" value="ECO:0007669"/>
    <property type="project" value="UniProtKB-UniRule"/>
</dbReference>
<dbReference type="AlphaFoldDB" id="A0A2D6YG64"/>
<feature type="binding site" evidence="5">
    <location>
        <begin position="83"/>
        <end position="84"/>
    </location>
    <ligand>
        <name>Mo-molybdopterin</name>
        <dbReference type="ChEBI" id="CHEBI:71302"/>
    </ligand>
</feature>
<dbReference type="EMBL" id="NZEX01000016">
    <property type="protein sequence ID" value="MAH62171.1"/>
    <property type="molecule type" value="Genomic_DNA"/>
</dbReference>
<dbReference type="PANTHER" id="PTHR43032">
    <property type="entry name" value="PROTEIN-METHIONINE-SULFOXIDE REDUCTASE"/>
    <property type="match status" value="1"/>
</dbReference>
<dbReference type="Proteomes" id="UP000226525">
    <property type="component" value="Unassembled WGS sequence"/>
</dbReference>
<evidence type="ECO:0000256" key="1">
    <source>
        <dbReference type="ARBA" id="ARBA00022505"/>
    </source>
</evidence>
<keyword evidence="2 5" id="KW-0479">Metal-binding</keyword>
<evidence type="ECO:0000256" key="2">
    <source>
        <dbReference type="ARBA" id="ARBA00022723"/>
    </source>
</evidence>
<feature type="domain" description="Oxidoreductase molybdopterin-binding" evidence="6">
    <location>
        <begin position="100"/>
        <end position="255"/>
    </location>
</feature>
<feature type="binding site" evidence="5">
    <location>
        <position position="138"/>
    </location>
    <ligand>
        <name>Mo-molybdopterin</name>
        <dbReference type="ChEBI" id="CHEBI:71302"/>
    </ligand>
    <ligandPart>
        <name>Mo</name>
        <dbReference type="ChEBI" id="CHEBI:28685"/>
    </ligandPart>
</feature>
<keyword evidence="1 5" id="KW-0500">Molybdenum</keyword>
<sequence length="319" mass="37035">MTQIRSNKSWEIPESLAVDEADFWNRRTFLKGAGLMGTTLLLCNHQLSAATAGFPSQRNPKYNLIEAEKITEEKYVTGYNNFYEFSLDKEDVKDKAKHWKTEPWSIEISGMVQKPSTLDVNELINEFGIEQRVYRFRCVEAWSMIVPWDGFPLRKLIEKAQPLSSAKYIKFISFDDPEEAPGMKNRSYPWPYTEGLRMDEALHELTLMVTGVFGKPLPNQNGAPVRLMVPWKYGFKSIKSIQKIEFTDQQPKSLWNELAPQEYGFYANVNPEVDHPRWSQAKERPIGSWFFQKIPTQPFNGYAEEVSSLYKGMDLKKNY</sequence>
<feature type="binding site" evidence="5">
    <location>
        <position position="221"/>
    </location>
    <ligand>
        <name>Mo-molybdopterin</name>
        <dbReference type="ChEBI" id="CHEBI:71302"/>
    </ligand>
</feature>
<feature type="binding site" evidence="5">
    <location>
        <begin position="237"/>
        <end position="239"/>
    </location>
    <ligand>
        <name>Mo-molybdopterin</name>
        <dbReference type="ChEBI" id="CHEBI:71302"/>
    </ligand>
</feature>
<keyword evidence="3 5" id="KW-0732">Signal</keyword>
<comment type="function">
    <text evidence="5">Part of the MsrPQ system that repairs oxidized cell envelope proteins containing methionine sulfoxide residues (Met-O), using respiratory chain electrons. Thus protects these proteins from oxidative-stress damage caused by reactive species of oxygen and chlorine. MsrPQ is essential for the maintenance of envelope integrity under bleach stress, rescuing a wide series of structurally unrelated cell envelope proteins from methionine oxidation. The catalytic subunit MsrP is non-stereospecific, being able to reduce both (R-) and (S-) diastereoisomers of methionine sulfoxide.</text>
</comment>
<dbReference type="Gene3D" id="3.90.420.10">
    <property type="entry name" value="Oxidoreductase, molybdopterin-binding domain"/>
    <property type="match status" value="1"/>
</dbReference>
<comment type="cofactor">
    <cofactor evidence="5">
        <name>Mo-molybdopterin</name>
        <dbReference type="ChEBI" id="CHEBI:71302"/>
    </cofactor>
    <text evidence="5">Binds 1 Mo-molybdopterin (Mo-MPT) cofactor per subunit.</text>
</comment>
<dbReference type="NCBIfam" id="NF003767">
    <property type="entry name" value="PRK05363.1"/>
    <property type="match status" value="1"/>
</dbReference>
<dbReference type="InterPro" id="IPR000572">
    <property type="entry name" value="OxRdtase_Mopterin-bd_dom"/>
</dbReference>
<name>A0A2D6YG64_9DELT</name>
<dbReference type="GO" id="GO:0043546">
    <property type="term" value="F:molybdopterin cofactor binding"/>
    <property type="evidence" value="ECO:0007669"/>
    <property type="project" value="UniProtKB-UniRule"/>
</dbReference>